<feature type="region of interest" description="Disordered" evidence="1">
    <location>
        <begin position="1"/>
        <end position="85"/>
    </location>
</feature>
<dbReference type="InterPro" id="IPR040843">
    <property type="entry name" value="RAMA"/>
</dbReference>
<proteinExistence type="predicted"/>
<dbReference type="InterPro" id="IPR000555">
    <property type="entry name" value="JAMM/MPN+_dom"/>
</dbReference>
<dbReference type="InterPro" id="IPR037518">
    <property type="entry name" value="MPN"/>
</dbReference>
<evidence type="ECO:0000259" key="2">
    <source>
        <dbReference type="PROSITE" id="PS50249"/>
    </source>
</evidence>
<dbReference type="CDD" id="cd08067">
    <property type="entry name" value="MPN_2A_DUB"/>
    <property type="match status" value="1"/>
</dbReference>
<evidence type="ECO:0000256" key="1">
    <source>
        <dbReference type="SAM" id="MobiDB-lite"/>
    </source>
</evidence>
<accession>A0ABP0F480</accession>
<gene>
    <name evidence="3" type="ORF">CVLEPA_LOCUS4226</name>
</gene>
<organism evidence="3 4">
    <name type="scientific">Clavelina lepadiformis</name>
    <name type="common">Light-bulb sea squirt</name>
    <name type="synonym">Ascidia lepadiformis</name>
    <dbReference type="NCBI Taxonomy" id="159417"/>
    <lineage>
        <taxon>Eukaryota</taxon>
        <taxon>Metazoa</taxon>
        <taxon>Chordata</taxon>
        <taxon>Tunicata</taxon>
        <taxon>Ascidiacea</taxon>
        <taxon>Aplousobranchia</taxon>
        <taxon>Clavelinidae</taxon>
        <taxon>Clavelina</taxon>
    </lineage>
</organism>
<evidence type="ECO:0000313" key="3">
    <source>
        <dbReference type="EMBL" id="CAK8674529.1"/>
    </source>
</evidence>
<dbReference type="EMBL" id="CAWYQH010000013">
    <property type="protein sequence ID" value="CAK8674529.1"/>
    <property type="molecule type" value="Genomic_DNA"/>
</dbReference>
<keyword evidence="4" id="KW-1185">Reference proteome</keyword>
<dbReference type="PANTHER" id="PTHR10410">
    <property type="entry name" value="EUKARYOTIC TRANSLATION INITIATION FACTOR 3 -RELATED"/>
    <property type="match status" value="1"/>
</dbReference>
<reference evidence="3 4" key="1">
    <citation type="submission" date="2024-02" db="EMBL/GenBank/DDBJ databases">
        <authorList>
            <person name="Daric V."/>
            <person name="Darras S."/>
        </authorList>
    </citation>
    <scope>NUCLEOTIDE SEQUENCE [LARGE SCALE GENOMIC DNA]</scope>
</reference>
<protein>
    <recommendedName>
        <fullName evidence="2">MPN domain-containing protein</fullName>
    </recommendedName>
</protein>
<dbReference type="Pfam" id="PF01398">
    <property type="entry name" value="JAB"/>
    <property type="match status" value="1"/>
</dbReference>
<dbReference type="InterPro" id="IPR050242">
    <property type="entry name" value="JAMM_MPN+_peptidase_M67A"/>
</dbReference>
<feature type="domain" description="MPN" evidence="2">
    <location>
        <begin position="246"/>
        <end position="378"/>
    </location>
</feature>
<dbReference type="Proteomes" id="UP001642483">
    <property type="component" value="Unassembled WGS sequence"/>
</dbReference>
<dbReference type="Pfam" id="PF18755">
    <property type="entry name" value="RAMA"/>
    <property type="match status" value="1"/>
</dbReference>
<dbReference type="PROSITE" id="PS50249">
    <property type="entry name" value="MPN"/>
    <property type="match status" value="1"/>
</dbReference>
<evidence type="ECO:0000313" key="4">
    <source>
        <dbReference type="Proteomes" id="UP001642483"/>
    </source>
</evidence>
<dbReference type="SUPFAM" id="SSF102712">
    <property type="entry name" value="JAB1/MPN domain"/>
    <property type="match status" value="1"/>
</dbReference>
<name>A0ABP0F480_CLALP</name>
<comment type="caution">
    <text evidence="3">The sequence shown here is derived from an EMBL/GenBank/DDBJ whole genome shotgun (WGS) entry which is preliminary data.</text>
</comment>
<sequence length="485" mass="54554">MDSESTPVSLTAVPTVVSTPLVAPSPNISTANRSELEKTNTHIAKRSISKNDEKELDSNADDTESLDSNSSKKDVSPRYPRNTSRSVTMQTLLQEGVLEPGHAVLSIDYLGQKYCGDLLTTGKILWENSQFASPSSWATHIKKKVNPSKKSGCGWNSVKYKGKKLDKLKSNWVRKNNPSLFTGLSPASNVDDDYANQTQNTYVDNRMMRKILRFAELKQHTNTDPKTMVEYECFNENAGKPQPFTVMVSTSVLLMIDFHCHLTTNEVVGYLGGKYDPVKKCLYLMQTFPCRCKLGDHDNAGNIEQEIANNLMMRGLSRVGWYHSHPTSAALPTLRDIDVQYELQATTNAHPAIGFICAPFDMRDMTRSESAYSAFWVIYPHEHSQDAVSFGMPMKLMYTECPEQTIHPDLLNEMRLLIEFYKHQPDLIIFNKLWNGVMTYLDKIKLCMQRKLSKDQSGAQLMQFVHDLLTSVSPPPAPLAPPAIS</sequence>
<dbReference type="Gene3D" id="3.40.140.10">
    <property type="entry name" value="Cytidine Deaminase, domain 2"/>
    <property type="match status" value="1"/>
</dbReference>